<protein>
    <submittedName>
        <fullName evidence="1">34982_t:CDS:1</fullName>
    </submittedName>
</protein>
<sequence>YPDSAGIIVSMSTISCPPINIRGLISERSINALCVFRTVETSANNNDNFSLSQNVKSKNGRILKGKEKEDSKANKVIFTVNRQMYMCSNVMQQLNHALMTVLREIKQTYSGQVLDCDNRIGQRIFVDSQYESFLMNFLKKSVLQFDRSIDQDFRSLAVAKHHVKTLIMKRINGALATCQGHGINNGNDVHLRRRKLEKLIEKLVTQRMAKKEKNKKSENVDDVVRWTNPKSSDDDRQNASENFTVNDVNMKIPAMPTFPLLECSTQKPIIYKKESESTDIMSAPSKPILPVDTCLDDIDEKMTTADESKDRLTDVDCDTKTPRDTLTETCDDSSIVISVKQPLKKTSTGSAPNPKRVKPNSTPPPISFGGSLAQAASFPESKPFTSSGSTSLMSGSSTFNSNQKSTSTTQFSSSSTQKTAMSSPTFTPISSSSSTHNMSMSTNNPLSMAQTPSNRLPYPQINTCQYPTNCYRQFHNSSEDLSPSIRPPVPCIGNKPIN</sequence>
<dbReference type="Proteomes" id="UP000789920">
    <property type="component" value="Unassembled WGS sequence"/>
</dbReference>
<accession>A0ACA9RMU5</accession>
<evidence type="ECO:0000313" key="2">
    <source>
        <dbReference type="Proteomes" id="UP000789920"/>
    </source>
</evidence>
<evidence type="ECO:0000313" key="1">
    <source>
        <dbReference type="EMBL" id="CAG8799875.1"/>
    </source>
</evidence>
<organism evidence="1 2">
    <name type="scientific">Racocetra persica</name>
    <dbReference type="NCBI Taxonomy" id="160502"/>
    <lineage>
        <taxon>Eukaryota</taxon>
        <taxon>Fungi</taxon>
        <taxon>Fungi incertae sedis</taxon>
        <taxon>Mucoromycota</taxon>
        <taxon>Glomeromycotina</taxon>
        <taxon>Glomeromycetes</taxon>
        <taxon>Diversisporales</taxon>
        <taxon>Gigasporaceae</taxon>
        <taxon>Racocetra</taxon>
    </lineage>
</organism>
<dbReference type="EMBL" id="CAJVQC010059552">
    <property type="protein sequence ID" value="CAG8799875.1"/>
    <property type="molecule type" value="Genomic_DNA"/>
</dbReference>
<keyword evidence="2" id="KW-1185">Reference proteome</keyword>
<feature type="non-terminal residue" evidence="1">
    <location>
        <position position="498"/>
    </location>
</feature>
<name>A0ACA9RMU5_9GLOM</name>
<proteinExistence type="predicted"/>
<gene>
    <name evidence="1" type="ORF">RPERSI_LOCUS20808</name>
</gene>
<comment type="caution">
    <text evidence="1">The sequence shown here is derived from an EMBL/GenBank/DDBJ whole genome shotgun (WGS) entry which is preliminary data.</text>
</comment>
<reference evidence="1" key="1">
    <citation type="submission" date="2021-06" db="EMBL/GenBank/DDBJ databases">
        <authorList>
            <person name="Kallberg Y."/>
            <person name="Tangrot J."/>
            <person name="Rosling A."/>
        </authorList>
    </citation>
    <scope>NUCLEOTIDE SEQUENCE</scope>
    <source>
        <strain evidence="1">MA461A</strain>
    </source>
</reference>
<feature type="non-terminal residue" evidence="1">
    <location>
        <position position="1"/>
    </location>
</feature>